<evidence type="ECO:0000313" key="4">
    <source>
        <dbReference type="EMBL" id="KKK63464.1"/>
    </source>
</evidence>
<dbReference type="EMBL" id="LAZR01061499">
    <property type="protein sequence ID" value="KKK63464.1"/>
    <property type="molecule type" value="Genomic_DNA"/>
</dbReference>
<keyword evidence="3" id="KW-0067">ATP-binding</keyword>
<dbReference type="InterPro" id="IPR051538">
    <property type="entry name" value="Acyl-CoA_Synth/Transferase"/>
</dbReference>
<evidence type="ECO:0008006" key="5">
    <source>
        <dbReference type="Google" id="ProtNLM"/>
    </source>
</evidence>
<evidence type="ECO:0000256" key="2">
    <source>
        <dbReference type="ARBA" id="ARBA00022741"/>
    </source>
</evidence>
<dbReference type="AlphaFoldDB" id="A0A0F8ZAI5"/>
<organism evidence="4">
    <name type="scientific">marine sediment metagenome</name>
    <dbReference type="NCBI Taxonomy" id="412755"/>
    <lineage>
        <taxon>unclassified sequences</taxon>
        <taxon>metagenomes</taxon>
        <taxon>ecological metagenomes</taxon>
    </lineage>
</organism>
<comment type="caution">
    <text evidence="4">The sequence shown here is derived from an EMBL/GenBank/DDBJ whole genome shotgun (WGS) entry which is preliminary data.</text>
</comment>
<proteinExistence type="predicted"/>
<sequence length="143" mass="15741">FDEITAAMNGSGNFILVQEMIRGKRELVAGLTRDPQFGPCVMFGLGGIFTEILKDISFRVAPLKKYDALEMMHEIRGCRILDAVRGMEPVDLEMLADILITLGKIGIENEEIKEIDINPLIISGNKPVAVDALVVLESPQTLD</sequence>
<dbReference type="SUPFAM" id="SSF56059">
    <property type="entry name" value="Glutathione synthetase ATP-binding domain-like"/>
    <property type="match status" value="1"/>
</dbReference>
<dbReference type="GO" id="GO:0016874">
    <property type="term" value="F:ligase activity"/>
    <property type="evidence" value="ECO:0007669"/>
    <property type="project" value="UniProtKB-KW"/>
</dbReference>
<dbReference type="PANTHER" id="PTHR43334:SF1">
    <property type="entry name" value="3-HYDROXYPROPIONATE--COA LIGASE [ADP-FORMING]"/>
    <property type="match status" value="1"/>
</dbReference>
<gene>
    <name evidence="4" type="ORF">LCGC14_2994020</name>
</gene>
<keyword evidence="2" id="KW-0547">Nucleotide-binding</keyword>
<reference evidence="4" key="1">
    <citation type="journal article" date="2015" name="Nature">
        <title>Complex archaea that bridge the gap between prokaryotes and eukaryotes.</title>
        <authorList>
            <person name="Spang A."/>
            <person name="Saw J.H."/>
            <person name="Jorgensen S.L."/>
            <person name="Zaremba-Niedzwiedzka K."/>
            <person name="Martijn J."/>
            <person name="Lind A.E."/>
            <person name="van Eijk R."/>
            <person name="Schleper C."/>
            <person name="Guy L."/>
            <person name="Ettema T.J."/>
        </authorList>
    </citation>
    <scope>NUCLEOTIDE SEQUENCE</scope>
</reference>
<keyword evidence="1" id="KW-0436">Ligase</keyword>
<evidence type="ECO:0000256" key="3">
    <source>
        <dbReference type="ARBA" id="ARBA00022840"/>
    </source>
</evidence>
<feature type="non-terminal residue" evidence="4">
    <location>
        <position position="1"/>
    </location>
</feature>
<name>A0A0F8ZAI5_9ZZZZ</name>
<dbReference type="Gene3D" id="3.30.470.20">
    <property type="entry name" value="ATP-grasp fold, B domain"/>
    <property type="match status" value="1"/>
</dbReference>
<protein>
    <recommendedName>
        <fullName evidence="5">ATP-grasp domain-containing protein</fullName>
    </recommendedName>
</protein>
<dbReference type="PANTHER" id="PTHR43334">
    <property type="entry name" value="ACETATE--COA LIGASE [ADP-FORMING]"/>
    <property type="match status" value="1"/>
</dbReference>
<dbReference type="GO" id="GO:0005524">
    <property type="term" value="F:ATP binding"/>
    <property type="evidence" value="ECO:0007669"/>
    <property type="project" value="UniProtKB-KW"/>
</dbReference>
<evidence type="ECO:0000256" key="1">
    <source>
        <dbReference type="ARBA" id="ARBA00022598"/>
    </source>
</evidence>
<accession>A0A0F8ZAI5</accession>
<dbReference type="Pfam" id="PF13549">
    <property type="entry name" value="ATP-grasp_5"/>
    <property type="match status" value="1"/>
</dbReference>